<dbReference type="Proteomes" id="UP001501645">
    <property type="component" value="Unassembled WGS sequence"/>
</dbReference>
<evidence type="ECO:0000313" key="3">
    <source>
        <dbReference type="Proteomes" id="UP001501645"/>
    </source>
</evidence>
<dbReference type="PROSITE" id="PS51186">
    <property type="entry name" value="GNAT"/>
    <property type="match status" value="1"/>
</dbReference>
<dbReference type="SUPFAM" id="SSF55729">
    <property type="entry name" value="Acyl-CoA N-acyltransferases (Nat)"/>
    <property type="match status" value="1"/>
</dbReference>
<proteinExistence type="predicted"/>
<organism evidence="2 3">
    <name type="scientific">Microbacterium gilvum</name>
    <dbReference type="NCBI Taxonomy" id="1336204"/>
    <lineage>
        <taxon>Bacteria</taxon>
        <taxon>Bacillati</taxon>
        <taxon>Actinomycetota</taxon>
        <taxon>Actinomycetes</taxon>
        <taxon>Micrococcales</taxon>
        <taxon>Microbacteriaceae</taxon>
        <taxon>Microbacterium</taxon>
    </lineage>
</organism>
<accession>A0ABP8ZZZ2</accession>
<comment type="caution">
    <text evidence="2">The sequence shown here is derived from an EMBL/GenBank/DDBJ whole genome shotgun (WGS) entry which is preliminary data.</text>
</comment>
<reference evidence="3" key="1">
    <citation type="journal article" date="2019" name="Int. J. Syst. Evol. Microbiol.">
        <title>The Global Catalogue of Microorganisms (GCM) 10K type strain sequencing project: providing services to taxonomists for standard genome sequencing and annotation.</title>
        <authorList>
            <consortium name="The Broad Institute Genomics Platform"/>
            <consortium name="The Broad Institute Genome Sequencing Center for Infectious Disease"/>
            <person name="Wu L."/>
            <person name="Ma J."/>
        </authorList>
    </citation>
    <scope>NUCLEOTIDE SEQUENCE [LARGE SCALE GENOMIC DNA]</scope>
    <source>
        <strain evidence="3">JCM 18537</strain>
    </source>
</reference>
<keyword evidence="3" id="KW-1185">Reference proteome</keyword>
<dbReference type="Gene3D" id="3.40.630.30">
    <property type="match status" value="1"/>
</dbReference>
<dbReference type="RefSeq" id="WP_345437407.1">
    <property type="nucleotide sequence ID" value="NZ_BAABKO010000002.1"/>
</dbReference>
<dbReference type="InterPro" id="IPR000182">
    <property type="entry name" value="GNAT_dom"/>
</dbReference>
<dbReference type="EMBL" id="BAABKO010000002">
    <property type="protein sequence ID" value="GAA4771106.1"/>
    <property type="molecule type" value="Genomic_DNA"/>
</dbReference>
<sequence>MLRPAAPADAPAILSLRDSLALWHAARGISQWREGQIPLAVFERQIADGEWHVRDGSDGLAAAVRVLDDDPAFWVDSDTADAGYVHGLMVAREESGAGLGARVLAFAEDLIARRGWSTARLDCMAANAGLRAYYEARGYTLQGVREFPPGDGRYAAALFAKPVAPQDGMARAS</sequence>
<protein>
    <submittedName>
        <fullName evidence="2">GNAT family N-acetyltransferase</fullName>
    </submittedName>
</protein>
<feature type="domain" description="N-acetyltransferase" evidence="1">
    <location>
        <begin position="1"/>
        <end position="164"/>
    </location>
</feature>
<evidence type="ECO:0000259" key="1">
    <source>
        <dbReference type="PROSITE" id="PS51186"/>
    </source>
</evidence>
<evidence type="ECO:0000313" key="2">
    <source>
        <dbReference type="EMBL" id="GAA4771106.1"/>
    </source>
</evidence>
<dbReference type="InterPro" id="IPR016181">
    <property type="entry name" value="Acyl_CoA_acyltransferase"/>
</dbReference>
<dbReference type="CDD" id="cd04301">
    <property type="entry name" value="NAT_SF"/>
    <property type="match status" value="1"/>
</dbReference>
<dbReference type="Pfam" id="PF00583">
    <property type="entry name" value="Acetyltransf_1"/>
    <property type="match status" value="1"/>
</dbReference>
<name>A0ABP8ZZZ2_9MICO</name>
<gene>
    <name evidence="2" type="ORF">GCM10023351_13770</name>
</gene>